<evidence type="ECO:0000313" key="1">
    <source>
        <dbReference type="EMBL" id="ACR11541.1"/>
    </source>
</evidence>
<evidence type="ECO:0000313" key="2">
    <source>
        <dbReference type="Proteomes" id="UP000009080"/>
    </source>
</evidence>
<protein>
    <submittedName>
        <fullName evidence="1">Uncharacterized protein</fullName>
    </submittedName>
</protein>
<reference evidence="1 2" key="1">
    <citation type="journal article" date="2009" name="PLoS ONE">
        <title>The complete genome of Teredinibacter turnerae T7901: an intracellular endosymbiont of marine wood-boring bivalves (shipworms).</title>
        <authorList>
            <person name="Yang J.C."/>
            <person name="Madupu R."/>
            <person name="Durkin A.S."/>
            <person name="Ekborg N.A."/>
            <person name="Pedamallu C.S."/>
            <person name="Hostetler J.B."/>
            <person name="Radune D."/>
            <person name="Toms B.S."/>
            <person name="Henrissat B."/>
            <person name="Coutinho P.M."/>
            <person name="Schwarz S."/>
            <person name="Field L."/>
            <person name="Trindade-Silva A.E."/>
            <person name="Soares C.A.G."/>
            <person name="Elshahawi S."/>
            <person name="Hanora A."/>
            <person name="Schmidt E.W."/>
            <person name="Haygood M.G."/>
            <person name="Posfai J."/>
            <person name="Benner J."/>
            <person name="Madinger C."/>
            <person name="Nove J."/>
            <person name="Anton B."/>
            <person name="Chaudhary K."/>
            <person name="Foster J."/>
            <person name="Holman A."/>
            <person name="Kumar S."/>
            <person name="Lessard P.A."/>
            <person name="Luyten Y.A."/>
            <person name="Slatko B."/>
            <person name="Wood N."/>
            <person name="Wu B."/>
            <person name="Teplitski M."/>
            <person name="Mougous J.D."/>
            <person name="Ward N."/>
            <person name="Eisen J.A."/>
            <person name="Badger J.H."/>
            <person name="Distel D.L."/>
        </authorList>
    </citation>
    <scope>NUCLEOTIDE SEQUENCE [LARGE SCALE GENOMIC DNA]</scope>
    <source>
        <strain evidence="2">ATCC 39867 / T7901</strain>
    </source>
</reference>
<dbReference type="PROSITE" id="PS51450">
    <property type="entry name" value="LRR"/>
    <property type="match status" value="1"/>
</dbReference>
<dbReference type="STRING" id="377629.TERTU_0984"/>
<dbReference type="Proteomes" id="UP000009080">
    <property type="component" value="Chromosome"/>
</dbReference>
<dbReference type="SUPFAM" id="SSF52058">
    <property type="entry name" value="L domain-like"/>
    <property type="match status" value="1"/>
</dbReference>
<keyword evidence="2" id="KW-1185">Reference proteome</keyword>
<dbReference type="AlphaFoldDB" id="C5BQD5"/>
<dbReference type="InterPro" id="IPR032675">
    <property type="entry name" value="LRR_dom_sf"/>
</dbReference>
<organism evidence="1 2">
    <name type="scientific">Teredinibacter turnerae (strain ATCC 39867 / T7901)</name>
    <dbReference type="NCBI Taxonomy" id="377629"/>
    <lineage>
        <taxon>Bacteria</taxon>
        <taxon>Pseudomonadati</taxon>
        <taxon>Pseudomonadota</taxon>
        <taxon>Gammaproteobacteria</taxon>
        <taxon>Cellvibrionales</taxon>
        <taxon>Cellvibrionaceae</taxon>
        <taxon>Teredinibacter</taxon>
    </lineage>
</organism>
<dbReference type="eggNOG" id="COG4886">
    <property type="taxonomic scope" value="Bacteria"/>
</dbReference>
<dbReference type="InterPro" id="IPR001611">
    <property type="entry name" value="Leu-rich_rpt"/>
</dbReference>
<dbReference type="Gene3D" id="3.80.10.10">
    <property type="entry name" value="Ribonuclease Inhibitor"/>
    <property type="match status" value="1"/>
</dbReference>
<dbReference type="HOGENOM" id="CLU_126049_0_0_6"/>
<dbReference type="EMBL" id="CP001614">
    <property type="protein sequence ID" value="ACR11541.1"/>
    <property type="molecule type" value="Genomic_DNA"/>
</dbReference>
<gene>
    <name evidence="1" type="ordered locus">TERTU_0984</name>
</gene>
<sequence length="184" mass="20557">MENTPAPAAHSSVRSLRSLQAPVCGLLLSFLLSCSQYEFTLNEKTLYDPTTFRRELSLKDKDLENCVKNVVNEQQITAARQVRQLLCGPGKILSLEGIEIFNRVQQLGLAKNTIENISSLAALRELRHINLADNAITDASILDELEQLQYVDLSGNPELNCASTAKLQARKQIELLLPKHCRQE</sequence>
<dbReference type="RefSeq" id="WP_015817653.1">
    <property type="nucleotide sequence ID" value="NC_012997.1"/>
</dbReference>
<name>C5BQD5_TERTT</name>
<dbReference type="KEGG" id="ttu:TERTU_0984"/>
<dbReference type="OrthoDB" id="6388152at2"/>
<accession>C5BQD5</accession>
<proteinExistence type="predicted"/>